<protein>
    <submittedName>
        <fullName evidence="2">Uncharacterized protein</fullName>
    </submittedName>
</protein>
<feature type="region of interest" description="Disordered" evidence="1">
    <location>
        <begin position="175"/>
        <end position="223"/>
    </location>
</feature>
<feature type="region of interest" description="Disordered" evidence="1">
    <location>
        <begin position="78"/>
        <end position="106"/>
    </location>
</feature>
<dbReference type="eggNOG" id="ENOG502SDZR">
    <property type="taxonomic scope" value="Eukaryota"/>
</dbReference>
<sequence length="223" mass="23746">MRDGHDVTPHPRVVVTHTARACTPPPLPPPHRRRRAMPLLDALTGHTDPAKKLEHALTKQAKSDANHLSAAAKALQSTEKAHARAQKTARKADSAAEKAARDEHRSAVALNDAAHAHDTALTHEKQAQHDAQLKHDREAHLERDIARKKTDLDALAHKKSAADAERDARLAEMHRAGAPDVLNPNADANPNNNDSATVPAAQPTAPARSNAAAPAAGTVPGAY</sequence>
<reference evidence="2 3" key="1">
    <citation type="journal article" date="2012" name="New Phytol.">
        <title>Insight into trade-off between wood decay and parasitism from the genome of a fungal forest pathogen.</title>
        <authorList>
            <person name="Olson A."/>
            <person name="Aerts A."/>
            <person name="Asiegbu F."/>
            <person name="Belbahri L."/>
            <person name="Bouzid O."/>
            <person name="Broberg A."/>
            <person name="Canback B."/>
            <person name="Coutinho P.M."/>
            <person name="Cullen D."/>
            <person name="Dalman K."/>
            <person name="Deflorio G."/>
            <person name="van Diepen L.T."/>
            <person name="Dunand C."/>
            <person name="Duplessis S."/>
            <person name="Durling M."/>
            <person name="Gonthier P."/>
            <person name="Grimwood J."/>
            <person name="Fossdal C.G."/>
            <person name="Hansson D."/>
            <person name="Henrissat B."/>
            <person name="Hietala A."/>
            <person name="Himmelstrand K."/>
            <person name="Hoffmeister D."/>
            <person name="Hogberg N."/>
            <person name="James T.Y."/>
            <person name="Karlsson M."/>
            <person name="Kohler A."/>
            <person name="Kues U."/>
            <person name="Lee Y.H."/>
            <person name="Lin Y.C."/>
            <person name="Lind M."/>
            <person name="Lindquist E."/>
            <person name="Lombard V."/>
            <person name="Lucas S."/>
            <person name="Lunden K."/>
            <person name="Morin E."/>
            <person name="Murat C."/>
            <person name="Park J."/>
            <person name="Raffaello T."/>
            <person name="Rouze P."/>
            <person name="Salamov A."/>
            <person name="Schmutz J."/>
            <person name="Solheim H."/>
            <person name="Stahlberg J."/>
            <person name="Velez H."/>
            <person name="de Vries R.P."/>
            <person name="Wiebenga A."/>
            <person name="Woodward S."/>
            <person name="Yakovlev I."/>
            <person name="Garbelotto M."/>
            <person name="Martin F."/>
            <person name="Grigoriev I.V."/>
            <person name="Stenlid J."/>
        </authorList>
    </citation>
    <scope>NUCLEOTIDE SEQUENCE [LARGE SCALE GENOMIC DNA]</scope>
    <source>
        <strain evidence="2 3">TC 32-1</strain>
    </source>
</reference>
<dbReference type="InParanoid" id="W4KF51"/>
<keyword evidence="3" id="KW-1185">Reference proteome</keyword>
<dbReference type="HOGENOM" id="CLU_1240284_0_0_1"/>
<gene>
    <name evidence="2" type="ORF">HETIRDRAFT_449943</name>
</gene>
<proteinExistence type="predicted"/>
<dbReference type="KEGG" id="hir:HETIRDRAFT_449943"/>
<dbReference type="AlphaFoldDB" id="W4KF51"/>
<organism evidence="2 3">
    <name type="scientific">Heterobasidion irregulare (strain TC 32-1)</name>
    <dbReference type="NCBI Taxonomy" id="747525"/>
    <lineage>
        <taxon>Eukaryota</taxon>
        <taxon>Fungi</taxon>
        <taxon>Dikarya</taxon>
        <taxon>Basidiomycota</taxon>
        <taxon>Agaricomycotina</taxon>
        <taxon>Agaricomycetes</taxon>
        <taxon>Russulales</taxon>
        <taxon>Bondarzewiaceae</taxon>
        <taxon>Heterobasidion</taxon>
        <taxon>Heterobasidion annosum species complex</taxon>
    </lineage>
</organism>
<accession>W4KF51</accession>
<dbReference type="EMBL" id="KI925456">
    <property type="protein sequence ID" value="ETW84482.1"/>
    <property type="molecule type" value="Genomic_DNA"/>
</dbReference>
<name>W4KF51_HETIT</name>
<evidence type="ECO:0000256" key="1">
    <source>
        <dbReference type="SAM" id="MobiDB-lite"/>
    </source>
</evidence>
<evidence type="ECO:0000313" key="3">
    <source>
        <dbReference type="Proteomes" id="UP000030671"/>
    </source>
</evidence>
<evidence type="ECO:0000313" key="2">
    <source>
        <dbReference type="EMBL" id="ETW84482.1"/>
    </source>
</evidence>
<dbReference type="Proteomes" id="UP000030671">
    <property type="component" value="Unassembled WGS sequence"/>
</dbReference>
<dbReference type="RefSeq" id="XP_009544147.1">
    <property type="nucleotide sequence ID" value="XM_009545852.1"/>
</dbReference>
<feature type="compositionally biased region" description="Low complexity" evidence="1">
    <location>
        <begin position="183"/>
        <end position="223"/>
    </location>
</feature>
<dbReference type="GeneID" id="20675994"/>
<feature type="compositionally biased region" description="Basic and acidic residues" evidence="1">
    <location>
        <begin position="90"/>
        <end position="106"/>
    </location>
</feature>